<evidence type="ECO:0008006" key="4">
    <source>
        <dbReference type="Google" id="ProtNLM"/>
    </source>
</evidence>
<gene>
    <name evidence="2" type="ORF">TNCT_331691</name>
</gene>
<dbReference type="EMBL" id="BMAO01038051">
    <property type="protein sequence ID" value="GFR22260.1"/>
    <property type="molecule type" value="Genomic_DNA"/>
</dbReference>
<keyword evidence="1" id="KW-0732">Signal</keyword>
<dbReference type="OrthoDB" id="10570985at2759"/>
<feature type="signal peptide" evidence="1">
    <location>
        <begin position="1"/>
        <end position="23"/>
    </location>
</feature>
<evidence type="ECO:0000313" key="3">
    <source>
        <dbReference type="Proteomes" id="UP000887116"/>
    </source>
</evidence>
<dbReference type="Proteomes" id="UP000887116">
    <property type="component" value="Unassembled WGS sequence"/>
</dbReference>
<sequence length="182" mass="20863">MSFVALMRKVLLLRNHLLGHVLGETFNPCYLRPAHGQHDEPHHCPGEDADGVSIPQAFLFGHVVGRNGADKVQDVAKSENVSDERDERHGFLEVRAYLPRHCEQHQGLCDFLPRKVIQKRQAHGHQMSQECLHVGQVHEAEKSHNKSRKHEEVDHVHYLVHRKSKNSRCVQTTFCTILVDKL</sequence>
<dbReference type="AlphaFoldDB" id="A0A8X6J6F8"/>
<comment type="caution">
    <text evidence="2">The sequence shown here is derived from an EMBL/GenBank/DDBJ whole genome shotgun (WGS) entry which is preliminary data.</text>
</comment>
<protein>
    <recommendedName>
        <fullName evidence="4">Secreted protein</fullName>
    </recommendedName>
</protein>
<evidence type="ECO:0000313" key="2">
    <source>
        <dbReference type="EMBL" id="GFR22260.1"/>
    </source>
</evidence>
<proteinExistence type="predicted"/>
<keyword evidence="3" id="KW-1185">Reference proteome</keyword>
<feature type="chain" id="PRO_5036466888" description="Secreted protein" evidence="1">
    <location>
        <begin position="24"/>
        <end position="182"/>
    </location>
</feature>
<evidence type="ECO:0000256" key="1">
    <source>
        <dbReference type="SAM" id="SignalP"/>
    </source>
</evidence>
<organism evidence="2 3">
    <name type="scientific">Trichonephila clavata</name>
    <name type="common">Joro spider</name>
    <name type="synonym">Nephila clavata</name>
    <dbReference type="NCBI Taxonomy" id="2740835"/>
    <lineage>
        <taxon>Eukaryota</taxon>
        <taxon>Metazoa</taxon>
        <taxon>Ecdysozoa</taxon>
        <taxon>Arthropoda</taxon>
        <taxon>Chelicerata</taxon>
        <taxon>Arachnida</taxon>
        <taxon>Araneae</taxon>
        <taxon>Araneomorphae</taxon>
        <taxon>Entelegynae</taxon>
        <taxon>Araneoidea</taxon>
        <taxon>Nephilidae</taxon>
        <taxon>Trichonephila</taxon>
    </lineage>
</organism>
<reference evidence="2" key="1">
    <citation type="submission" date="2020-07" db="EMBL/GenBank/DDBJ databases">
        <title>Multicomponent nature underlies the extraordinary mechanical properties of spider dragline silk.</title>
        <authorList>
            <person name="Kono N."/>
            <person name="Nakamura H."/>
            <person name="Mori M."/>
            <person name="Yoshida Y."/>
            <person name="Ohtoshi R."/>
            <person name="Malay A.D."/>
            <person name="Moran D.A.P."/>
            <person name="Tomita M."/>
            <person name="Numata K."/>
            <person name="Arakawa K."/>
        </authorList>
    </citation>
    <scope>NUCLEOTIDE SEQUENCE</scope>
</reference>
<name>A0A8X6J6F8_TRICU</name>
<accession>A0A8X6J6F8</accession>